<sequence length="302" mass="33693">MLSIVDCTLFGVLVVGNFLLGMYFSLRKKSLRIESASVKLEMFLGSRALKILPLAASSAASIFSSTGLIGFTAHYYAFGWHLIWAFLGPFLCLPMATRVFIPVLYRLRITSVFEYIRLRFSAAISLTTCAIYIFLTWETPATYQRRHFRERLVIRSKSREDTLSFQAKQLSIAFRSMAVWSEAPEATVLFLNAWIHCSHGTFGCPGVDGNCGGCFRAEILIVAALVVKVILDSRSPSSQATTLSDIDLRKYVFETAVASAFLLLLVYVTPFVMTLALTVWFRGCDPTLLGEIKNVDQVSDEV</sequence>
<dbReference type="EMBL" id="CM023486">
    <property type="protein sequence ID" value="KAH6927500.1"/>
    <property type="molecule type" value="Genomic_DNA"/>
</dbReference>
<evidence type="ECO:0000313" key="2">
    <source>
        <dbReference type="Proteomes" id="UP000821845"/>
    </source>
</evidence>
<organism evidence="1 2">
    <name type="scientific">Hyalomma asiaticum</name>
    <name type="common">Tick</name>
    <dbReference type="NCBI Taxonomy" id="266040"/>
    <lineage>
        <taxon>Eukaryota</taxon>
        <taxon>Metazoa</taxon>
        <taxon>Ecdysozoa</taxon>
        <taxon>Arthropoda</taxon>
        <taxon>Chelicerata</taxon>
        <taxon>Arachnida</taxon>
        <taxon>Acari</taxon>
        <taxon>Parasitiformes</taxon>
        <taxon>Ixodida</taxon>
        <taxon>Ixodoidea</taxon>
        <taxon>Ixodidae</taxon>
        <taxon>Hyalomminae</taxon>
        <taxon>Hyalomma</taxon>
    </lineage>
</organism>
<name>A0ACB7RZ55_HYAAI</name>
<keyword evidence="2" id="KW-1185">Reference proteome</keyword>
<reference evidence="1" key="1">
    <citation type="submission" date="2020-05" db="EMBL/GenBank/DDBJ databases">
        <title>Large-scale comparative analyses of tick genomes elucidate their genetic diversity and vector capacities.</title>
        <authorList>
            <person name="Jia N."/>
            <person name="Wang J."/>
            <person name="Shi W."/>
            <person name="Du L."/>
            <person name="Sun Y."/>
            <person name="Zhan W."/>
            <person name="Jiang J."/>
            <person name="Wang Q."/>
            <person name="Zhang B."/>
            <person name="Ji P."/>
            <person name="Sakyi L.B."/>
            <person name="Cui X."/>
            <person name="Yuan T."/>
            <person name="Jiang B."/>
            <person name="Yang W."/>
            <person name="Lam T.T.-Y."/>
            <person name="Chang Q."/>
            <person name="Ding S."/>
            <person name="Wang X."/>
            <person name="Zhu J."/>
            <person name="Ruan X."/>
            <person name="Zhao L."/>
            <person name="Wei J."/>
            <person name="Que T."/>
            <person name="Du C."/>
            <person name="Cheng J."/>
            <person name="Dai P."/>
            <person name="Han X."/>
            <person name="Huang E."/>
            <person name="Gao Y."/>
            <person name="Liu J."/>
            <person name="Shao H."/>
            <person name="Ye R."/>
            <person name="Li L."/>
            <person name="Wei W."/>
            <person name="Wang X."/>
            <person name="Wang C."/>
            <person name="Yang T."/>
            <person name="Huo Q."/>
            <person name="Li W."/>
            <person name="Guo W."/>
            <person name="Chen H."/>
            <person name="Zhou L."/>
            <person name="Ni X."/>
            <person name="Tian J."/>
            <person name="Zhou Y."/>
            <person name="Sheng Y."/>
            <person name="Liu T."/>
            <person name="Pan Y."/>
            <person name="Xia L."/>
            <person name="Li J."/>
            <person name="Zhao F."/>
            <person name="Cao W."/>
        </authorList>
    </citation>
    <scope>NUCLEOTIDE SEQUENCE</scope>
    <source>
        <strain evidence="1">Hyas-2018</strain>
    </source>
</reference>
<comment type="caution">
    <text evidence="1">The sequence shown here is derived from an EMBL/GenBank/DDBJ whole genome shotgun (WGS) entry which is preliminary data.</text>
</comment>
<accession>A0ACB7RZ55</accession>
<proteinExistence type="predicted"/>
<dbReference type="Proteomes" id="UP000821845">
    <property type="component" value="Chromosome 6"/>
</dbReference>
<evidence type="ECO:0000313" key="1">
    <source>
        <dbReference type="EMBL" id="KAH6927500.1"/>
    </source>
</evidence>
<gene>
    <name evidence="1" type="ORF">HPB50_004911</name>
</gene>
<protein>
    <submittedName>
        <fullName evidence="1">Uncharacterized protein</fullName>
    </submittedName>
</protein>